<evidence type="ECO:0000256" key="3">
    <source>
        <dbReference type="SAM" id="Coils"/>
    </source>
</evidence>
<evidence type="ECO:0000313" key="6">
    <source>
        <dbReference type="Proteomes" id="UP001230220"/>
    </source>
</evidence>
<dbReference type="SUPFAM" id="SSF52540">
    <property type="entry name" value="P-loop containing nucleoside triphosphate hydrolases"/>
    <property type="match status" value="2"/>
</dbReference>
<dbReference type="Proteomes" id="UP001230220">
    <property type="component" value="Unassembled WGS sequence"/>
</dbReference>
<evidence type="ECO:0000259" key="4">
    <source>
        <dbReference type="PROSITE" id="PS50893"/>
    </source>
</evidence>
<proteinExistence type="predicted"/>
<dbReference type="CDD" id="cd03221">
    <property type="entry name" value="ABCF_EF-3"/>
    <property type="match status" value="1"/>
</dbReference>
<comment type="caution">
    <text evidence="5">The sequence shown here is derived from an EMBL/GenBank/DDBJ whole genome shotgun (WGS) entry which is preliminary data.</text>
</comment>
<accession>A0ABU0DYJ9</accession>
<keyword evidence="6" id="KW-1185">Reference proteome</keyword>
<dbReference type="SMART" id="SM00382">
    <property type="entry name" value="AAA"/>
    <property type="match status" value="2"/>
</dbReference>
<dbReference type="Gene3D" id="3.40.50.300">
    <property type="entry name" value="P-loop containing nucleotide triphosphate hydrolases"/>
    <property type="match status" value="2"/>
</dbReference>
<evidence type="ECO:0000256" key="2">
    <source>
        <dbReference type="ARBA" id="ARBA00022840"/>
    </source>
</evidence>
<dbReference type="Pfam" id="PF00005">
    <property type="entry name" value="ABC_tran"/>
    <property type="match status" value="2"/>
</dbReference>
<dbReference type="InterPro" id="IPR003439">
    <property type="entry name" value="ABC_transporter-like_ATP-bd"/>
</dbReference>
<dbReference type="PROSITE" id="PS50893">
    <property type="entry name" value="ABC_TRANSPORTER_2"/>
    <property type="match status" value="1"/>
</dbReference>
<dbReference type="InterPro" id="IPR051309">
    <property type="entry name" value="ABCF_ATPase"/>
</dbReference>
<feature type="coiled-coil region" evidence="3">
    <location>
        <begin position="248"/>
        <end position="275"/>
    </location>
</feature>
<organism evidence="5 6">
    <name type="scientific">Breznakia pachnodae</name>
    <dbReference type="NCBI Taxonomy" id="265178"/>
    <lineage>
        <taxon>Bacteria</taxon>
        <taxon>Bacillati</taxon>
        <taxon>Bacillota</taxon>
        <taxon>Erysipelotrichia</taxon>
        <taxon>Erysipelotrichales</taxon>
        <taxon>Erysipelotrichaceae</taxon>
        <taxon>Breznakia</taxon>
    </lineage>
</organism>
<feature type="domain" description="ABC transporter" evidence="4">
    <location>
        <begin position="2"/>
        <end position="252"/>
    </location>
</feature>
<dbReference type="InterPro" id="IPR027417">
    <property type="entry name" value="P-loop_NTPase"/>
</dbReference>
<dbReference type="RefSeq" id="WP_307405053.1">
    <property type="nucleotide sequence ID" value="NZ_JAUSUR010000001.1"/>
</dbReference>
<dbReference type="InterPro" id="IPR032781">
    <property type="entry name" value="ABC_tran_Xtn"/>
</dbReference>
<dbReference type="EMBL" id="JAUSUR010000001">
    <property type="protein sequence ID" value="MDQ0359710.1"/>
    <property type="molecule type" value="Genomic_DNA"/>
</dbReference>
<sequence length="530" mass="60255">MLKVIDLSLHFDGRPLFDNVNINFVEDNCYGVIGANGAGKSTFLKLLSKELEPTKGNVSLDKGQRLSFLKQDHFQFDDKPVLETVIMGNEKLYDVMKEKDALYAKADFSEADGIRAGELEEAFADMDGWNAEADAAILLQGLGITTEFHDSLMKELEGNDKVKVLLAQALFGNPDVLLLDEPTNHLDIDAIRWLEEFLINLDSTVIIVSHDRHFINKTCTVIADIDYGKIQLFAGNYDFWYESSQLIQKQLKDANKKKEDRMKELQDFIDRFSANASKSKQATSRKQALKKISLEDIKPSNRRYPFIDFKSQRPVGNSILTLDDLIVTTSEGTTTKPITLTMDKAYNKVALVGDQELLNTIFLDAIAENYADDPDHIHWGSSVQLAYFEKDFEKHFDNDMRIVDWLTQYSEDKDEAFVRGFLGRMLFSGEDALKKVNVLSGGEKVRCMLSKMMIQGANVLIFDDPTNHLDMESITALNDALIKFDGIIIFTSHDYQILDTVANRVISFDENQKLNDYLGTYEEYLERKNK</sequence>
<evidence type="ECO:0000256" key="1">
    <source>
        <dbReference type="ARBA" id="ARBA00022741"/>
    </source>
</evidence>
<evidence type="ECO:0000313" key="5">
    <source>
        <dbReference type="EMBL" id="MDQ0359710.1"/>
    </source>
</evidence>
<name>A0ABU0DYJ9_9FIRM</name>
<protein>
    <submittedName>
        <fullName evidence="5">ATPase subunit of ABC transporter with duplicated ATPase domains</fullName>
    </submittedName>
</protein>
<reference evidence="5 6" key="1">
    <citation type="submission" date="2023-07" db="EMBL/GenBank/DDBJ databases">
        <title>Genomic Encyclopedia of Type Strains, Phase IV (KMG-IV): sequencing the most valuable type-strain genomes for metagenomic binning, comparative biology and taxonomic classification.</title>
        <authorList>
            <person name="Goeker M."/>
        </authorList>
    </citation>
    <scope>NUCLEOTIDE SEQUENCE [LARGE SCALE GENOMIC DNA]</scope>
    <source>
        <strain evidence="5 6">DSM 16784</strain>
    </source>
</reference>
<gene>
    <name evidence="5" type="ORF">J2S15_000441</name>
</gene>
<dbReference type="PANTHER" id="PTHR42855">
    <property type="entry name" value="ABC TRANSPORTER ATP-BINDING SUBUNIT"/>
    <property type="match status" value="1"/>
</dbReference>
<keyword evidence="3" id="KW-0175">Coiled coil</keyword>
<dbReference type="InterPro" id="IPR003593">
    <property type="entry name" value="AAA+_ATPase"/>
</dbReference>
<dbReference type="PANTHER" id="PTHR42855:SF2">
    <property type="entry name" value="DRUG RESISTANCE ABC TRANSPORTER,ATP-BINDING PROTEIN"/>
    <property type="match status" value="1"/>
</dbReference>
<keyword evidence="2" id="KW-0067">ATP-binding</keyword>
<keyword evidence="1" id="KW-0547">Nucleotide-binding</keyword>
<dbReference type="Pfam" id="PF12848">
    <property type="entry name" value="ABC_tran_Xtn"/>
    <property type="match status" value="1"/>
</dbReference>